<protein>
    <submittedName>
        <fullName evidence="1">Uncharacterized protein</fullName>
    </submittedName>
</protein>
<dbReference type="Proteomes" id="UP000249467">
    <property type="component" value="Unassembled WGS sequence"/>
</dbReference>
<evidence type="ECO:0000313" key="2">
    <source>
        <dbReference type="Proteomes" id="UP000249467"/>
    </source>
</evidence>
<comment type="caution">
    <text evidence="1">The sequence shown here is derived from an EMBL/GenBank/DDBJ whole genome shotgun (WGS) entry which is preliminary data.</text>
</comment>
<dbReference type="EMBL" id="QBML01000007">
    <property type="protein sequence ID" value="PZO42382.1"/>
    <property type="molecule type" value="Genomic_DNA"/>
</dbReference>
<reference evidence="1 2" key="1">
    <citation type="submission" date="2018-04" db="EMBL/GenBank/DDBJ databases">
        <authorList>
            <person name="Go L.Y."/>
            <person name="Mitchell J.A."/>
        </authorList>
    </citation>
    <scope>NUCLEOTIDE SEQUENCE [LARGE SCALE GENOMIC DNA]</scope>
    <source>
        <strain evidence="1">ULC066bin1</strain>
    </source>
</reference>
<evidence type="ECO:0000313" key="1">
    <source>
        <dbReference type="EMBL" id="PZO42382.1"/>
    </source>
</evidence>
<sequence>MTGAEILKFLFEAAIKAGAGELAKGGIDLAKKAWAKLKAKFAGEPEVLKALESAEASKSESELANVSPFLDMERVRKSDFWNELMADVQQIQQQINMGNQKNVTQNIDARDSATVKAIANVENANTINL</sequence>
<accession>A0A2W4WD10</accession>
<dbReference type="AlphaFoldDB" id="A0A2W4WD10"/>
<organism evidence="1 2">
    <name type="scientific">Pseudanabaena frigida</name>
    <dbReference type="NCBI Taxonomy" id="945775"/>
    <lineage>
        <taxon>Bacteria</taxon>
        <taxon>Bacillati</taxon>
        <taxon>Cyanobacteriota</taxon>
        <taxon>Cyanophyceae</taxon>
        <taxon>Pseudanabaenales</taxon>
        <taxon>Pseudanabaenaceae</taxon>
        <taxon>Pseudanabaena</taxon>
    </lineage>
</organism>
<gene>
    <name evidence="1" type="ORF">DCF19_07270</name>
</gene>
<proteinExistence type="predicted"/>
<name>A0A2W4WD10_9CYAN</name>
<reference evidence="1 2" key="2">
    <citation type="submission" date="2018-06" db="EMBL/GenBank/DDBJ databases">
        <title>Metagenomic assembly of (sub)arctic Cyanobacteria and their associated microbiome from non-axenic cultures.</title>
        <authorList>
            <person name="Baurain D."/>
        </authorList>
    </citation>
    <scope>NUCLEOTIDE SEQUENCE [LARGE SCALE GENOMIC DNA]</scope>
    <source>
        <strain evidence="1">ULC066bin1</strain>
    </source>
</reference>